<dbReference type="Proteomes" id="UP000499080">
    <property type="component" value="Unassembled WGS sequence"/>
</dbReference>
<proteinExistence type="predicted"/>
<comment type="caution">
    <text evidence="1">The sequence shown here is derived from an EMBL/GenBank/DDBJ whole genome shotgun (WGS) entry which is preliminary data.</text>
</comment>
<organism evidence="1 2">
    <name type="scientific">Araneus ventricosus</name>
    <name type="common">Orbweaver spider</name>
    <name type="synonym">Epeira ventricosa</name>
    <dbReference type="NCBI Taxonomy" id="182803"/>
    <lineage>
        <taxon>Eukaryota</taxon>
        <taxon>Metazoa</taxon>
        <taxon>Ecdysozoa</taxon>
        <taxon>Arthropoda</taxon>
        <taxon>Chelicerata</taxon>
        <taxon>Arachnida</taxon>
        <taxon>Araneae</taxon>
        <taxon>Araneomorphae</taxon>
        <taxon>Entelegynae</taxon>
        <taxon>Araneoidea</taxon>
        <taxon>Araneidae</taxon>
        <taxon>Araneus</taxon>
    </lineage>
</organism>
<accession>A0A4Y2GP12</accession>
<name>A0A4Y2GP12_ARAVE</name>
<reference evidence="1 2" key="1">
    <citation type="journal article" date="2019" name="Sci. Rep.">
        <title>Orb-weaving spider Araneus ventricosus genome elucidates the spidroin gene catalogue.</title>
        <authorList>
            <person name="Kono N."/>
            <person name="Nakamura H."/>
            <person name="Ohtoshi R."/>
            <person name="Moran D.A.P."/>
            <person name="Shinohara A."/>
            <person name="Yoshida Y."/>
            <person name="Fujiwara M."/>
            <person name="Mori M."/>
            <person name="Tomita M."/>
            <person name="Arakawa K."/>
        </authorList>
    </citation>
    <scope>NUCLEOTIDE SEQUENCE [LARGE SCALE GENOMIC DNA]</scope>
</reference>
<sequence length="115" mass="13220">MAINSHVWFPDLGNKLGDHLGDKFGNHLGDLATNSATILATNSATILATWRQIWRLWPRNMGSQRCWNLLDISIRREDTLDYARRFHVTSLPAAGDLYKESAWSTECVLIHWERL</sequence>
<evidence type="ECO:0000313" key="2">
    <source>
        <dbReference type="Proteomes" id="UP000499080"/>
    </source>
</evidence>
<protein>
    <submittedName>
        <fullName evidence="1">Uncharacterized protein</fullName>
    </submittedName>
</protein>
<keyword evidence="2" id="KW-1185">Reference proteome</keyword>
<dbReference type="EMBL" id="BGPR01001462">
    <property type="protein sequence ID" value="GBM54515.1"/>
    <property type="molecule type" value="Genomic_DNA"/>
</dbReference>
<evidence type="ECO:0000313" key="1">
    <source>
        <dbReference type="EMBL" id="GBM54515.1"/>
    </source>
</evidence>
<dbReference type="AlphaFoldDB" id="A0A4Y2GP12"/>
<gene>
    <name evidence="1" type="ORF">AVEN_198035_1</name>
</gene>